<proteinExistence type="predicted"/>
<sequence length="405" mass="43277">MRTTATLAGGLVAAVRSLDPGQPWIPAWRALGAAAMVRNPFYEAGYALAARDAFGAGVRLLIVADRSPEAAGVRLRAAWPFRVSWRRWGVPLPLLMGWTHGYCPFGAPLLDRADPAAALAALLAAPRALGLPPRLLLPNAPADGPLADLLTDLGLRHAGYWPHARGMLDLTARAPEDRPAYLDHLSGQRRRKLRRARALLEADGPVAFEILDAPAAIDAALDAYVALEAAGWKDRAGTGLGHRPEEVAFLRAALADLGAEGGVRVARLRRGERTLAAMILPVTGAEAWVLKIAHDETRPEAAPGVQLVHRLTEAVAAGDWPIDRIDSCAPPDFALGSAFWMERRDIAHLLVEAGRDPLFPLARALERARERVAKARAARAREAQLTSSTGRSAPAAPAPPLHPAP</sequence>
<dbReference type="InterPro" id="IPR016181">
    <property type="entry name" value="Acyl_CoA_acyltransferase"/>
</dbReference>
<organism evidence="3 4">
    <name type="scientific">Methylobacterium mesophilicum SR1.6/6</name>
    <dbReference type="NCBI Taxonomy" id="908290"/>
    <lineage>
        <taxon>Bacteria</taxon>
        <taxon>Pseudomonadati</taxon>
        <taxon>Pseudomonadota</taxon>
        <taxon>Alphaproteobacteria</taxon>
        <taxon>Hyphomicrobiales</taxon>
        <taxon>Methylobacteriaceae</taxon>
        <taxon>Methylobacterium</taxon>
    </lineage>
</organism>
<dbReference type="EMBL" id="CP043538">
    <property type="protein sequence ID" value="QGY02144.1"/>
    <property type="molecule type" value="Genomic_DNA"/>
</dbReference>
<dbReference type="OrthoDB" id="213519at2"/>
<reference evidence="3 4" key="2">
    <citation type="journal article" date="2013" name="Genome Announc.">
        <title>Draft Genome Sequence of Methylobacterium mesophilicum Strain SR1.6/6, Isolated from Citrus sinensis.</title>
        <authorList>
            <person name="Marinho Almeida D."/>
            <person name="Dini-Andreote F."/>
            <person name="Camargo Neves A.A."/>
            <person name="Juca Ramos R.T."/>
            <person name="Andreote F.D."/>
            <person name="Carneiro A.R."/>
            <person name="Oliveira de Souza Lima A."/>
            <person name="Caracciolo Gomes de Sa P.H."/>
            <person name="Ribeiro Barbosa M.S."/>
            <person name="Araujo W.L."/>
            <person name="Silva A."/>
        </authorList>
    </citation>
    <scope>NUCLEOTIDE SEQUENCE [LARGE SCALE GENOMIC DNA]</scope>
    <source>
        <strain evidence="3 4">SR1.6/6</strain>
    </source>
</reference>
<reference evidence="3 4" key="1">
    <citation type="journal article" date="2012" name="Genet. Mol. Biol.">
        <title>Analysis of 16S rRNA and mxaF genes revealing insights into Methylobacterium niche-specific plant association.</title>
        <authorList>
            <person name="Dourado M.N."/>
            <person name="Andreote F.D."/>
            <person name="Dini-Andreote F."/>
            <person name="Conti R."/>
            <person name="Araujo J.M."/>
            <person name="Araujo W.L."/>
        </authorList>
    </citation>
    <scope>NUCLEOTIDE SEQUENCE [LARGE SCALE GENOMIC DNA]</scope>
    <source>
        <strain evidence="3 4">SR1.6/6</strain>
    </source>
</reference>
<feature type="region of interest" description="Disordered" evidence="1">
    <location>
        <begin position="376"/>
        <end position="405"/>
    </location>
</feature>
<dbReference type="SUPFAM" id="SSF55729">
    <property type="entry name" value="Acyl-CoA N-acyltransferases (Nat)"/>
    <property type="match status" value="1"/>
</dbReference>
<dbReference type="Pfam" id="PF13480">
    <property type="entry name" value="Acetyltransf_6"/>
    <property type="match status" value="1"/>
</dbReference>
<evidence type="ECO:0000313" key="3">
    <source>
        <dbReference type="EMBL" id="QGY02144.1"/>
    </source>
</evidence>
<name>A0A6B9FLV8_9HYPH</name>
<evidence type="ECO:0000313" key="4">
    <source>
        <dbReference type="Proteomes" id="UP000012488"/>
    </source>
</evidence>
<keyword evidence="3" id="KW-0808">Transferase</keyword>
<gene>
    <name evidence="3" type="ORF">MMSR116_09815</name>
</gene>
<evidence type="ECO:0000259" key="2">
    <source>
        <dbReference type="Pfam" id="PF13480"/>
    </source>
</evidence>
<dbReference type="GO" id="GO:0016740">
    <property type="term" value="F:transferase activity"/>
    <property type="evidence" value="ECO:0007669"/>
    <property type="project" value="UniProtKB-KW"/>
</dbReference>
<feature type="compositionally biased region" description="Pro residues" evidence="1">
    <location>
        <begin position="396"/>
        <end position="405"/>
    </location>
</feature>
<feature type="domain" description="BioF2-like acetyltransferase" evidence="2">
    <location>
        <begin position="188"/>
        <end position="319"/>
    </location>
</feature>
<dbReference type="KEGG" id="mmes:MMSR116_09815"/>
<dbReference type="InterPro" id="IPR038740">
    <property type="entry name" value="BioF2-like_GNAT_dom"/>
</dbReference>
<dbReference type="Proteomes" id="UP000012488">
    <property type="component" value="Chromosome"/>
</dbReference>
<dbReference type="RefSeq" id="WP_010684931.1">
    <property type="nucleotide sequence ID" value="NZ_CP043538.1"/>
</dbReference>
<accession>A0A6B9FLV8</accession>
<evidence type="ECO:0000256" key="1">
    <source>
        <dbReference type="SAM" id="MobiDB-lite"/>
    </source>
</evidence>
<dbReference type="AlphaFoldDB" id="A0A6B9FLV8"/>
<protein>
    <submittedName>
        <fullName evidence="3">GNAT family N-acetyltransferase</fullName>
    </submittedName>
</protein>